<dbReference type="AlphaFoldDB" id="A0ABC8KGB1"/>
<comment type="caution">
    <text evidence="2">The sequence shown here is derived from an EMBL/GenBank/DDBJ whole genome shotgun (WGS) entry which is preliminary data.</text>
</comment>
<evidence type="ECO:0000313" key="2">
    <source>
        <dbReference type="EMBL" id="CAH8358092.1"/>
    </source>
</evidence>
<proteinExistence type="predicted"/>
<evidence type="ECO:0000256" key="1">
    <source>
        <dbReference type="SAM" id="MobiDB-lite"/>
    </source>
</evidence>
<accession>A0ABC8KGB1</accession>
<keyword evidence="3" id="KW-1185">Reference proteome</keyword>
<evidence type="ECO:0000313" key="3">
    <source>
        <dbReference type="Proteomes" id="UP001642260"/>
    </source>
</evidence>
<feature type="region of interest" description="Disordered" evidence="1">
    <location>
        <begin position="123"/>
        <end position="199"/>
    </location>
</feature>
<sequence>MIKANHDWKKFVWEVEPLPRSTVFSESENDVKDEDVREPPVFAEKPTVEAKKEKRKLNDPGAESRKKQLLCQQASEHNTGVSGEMKSFIEGMFTSFKEMMQKDLQECFDKVGTEVAHIKEKVSQITCPSDTVGKSKADEIPTPSGSLGNDQETSSQSPGPSATLGKDQAKSSQSPCPSARKGRGNAAESVNPHPLRRSP</sequence>
<feature type="compositionally biased region" description="Polar residues" evidence="1">
    <location>
        <begin position="143"/>
        <end position="160"/>
    </location>
</feature>
<feature type="compositionally biased region" description="Polar residues" evidence="1">
    <location>
        <begin position="70"/>
        <end position="81"/>
    </location>
</feature>
<organism evidence="2 3">
    <name type="scientific">Eruca vesicaria subsp. sativa</name>
    <name type="common">Garden rocket</name>
    <name type="synonym">Eruca sativa</name>
    <dbReference type="NCBI Taxonomy" id="29727"/>
    <lineage>
        <taxon>Eukaryota</taxon>
        <taxon>Viridiplantae</taxon>
        <taxon>Streptophyta</taxon>
        <taxon>Embryophyta</taxon>
        <taxon>Tracheophyta</taxon>
        <taxon>Spermatophyta</taxon>
        <taxon>Magnoliopsida</taxon>
        <taxon>eudicotyledons</taxon>
        <taxon>Gunneridae</taxon>
        <taxon>Pentapetalae</taxon>
        <taxon>rosids</taxon>
        <taxon>malvids</taxon>
        <taxon>Brassicales</taxon>
        <taxon>Brassicaceae</taxon>
        <taxon>Brassiceae</taxon>
        <taxon>Eruca</taxon>
    </lineage>
</organism>
<protein>
    <submittedName>
        <fullName evidence="2">Uncharacterized protein</fullName>
    </submittedName>
</protein>
<dbReference type="EMBL" id="CAKOAT010241820">
    <property type="protein sequence ID" value="CAH8358092.1"/>
    <property type="molecule type" value="Genomic_DNA"/>
</dbReference>
<feature type="region of interest" description="Disordered" evidence="1">
    <location>
        <begin position="23"/>
        <end position="83"/>
    </location>
</feature>
<name>A0ABC8KGB1_ERUVS</name>
<gene>
    <name evidence="2" type="ORF">ERUC_LOCUS23848</name>
</gene>
<reference evidence="2 3" key="1">
    <citation type="submission" date="2022-03" db="EMBL/GenBank/DDBJ databases">
        <authorList>
            <person name="Macdonald S."/>
            <person name="Ahmed S."/>
            <person name="Newling K."/>
        </authorList>
    </citation>
    <scope>NUCLEOTIDE SEQUENCE [LARGE SCALE GENOMIC DNA]</scope>
</reference>
<feature type="compositionally biased region" description="Basic and acidic residues" evidence="1">
    <location>
        <begin position="46"/>
        <end position="66"/>
    </location>
</feature>
<dbReference type="Proteomes" id="UP001642260">
    <property type="component" value="Unassembled WGS sequence"/>
</dbReference>